<feature type="region of interest" description="Disordered" evidence="1">
    <location>
        <begin position="1"/>
        <end position="21"/>
    </location>
</feature>
<protein>
    <submittedName>
        <fullName evidence="2">Uncharacterized protein</fullName>
    </submittedName>
</protein>
<evidence type="ECO:0000256" key="1">
    <source>
        <dbReference type="SAM" id="MobiDB-lite"/>
    </source>
</evidence>
<dbReference type="AlphaFoldDB" id="A0A8H6CES7"/>
<keyword evidence="3" id="KW-1185">Reference proteome</keyword>
<comment type="caution">
    <text evidence="2">The sequence shown here is derived from an EMBL/GenBank/DDBJ whole genome shotgun (WGS) entry which is preliminary data.</text>
</comment>
<accession>A0A8H6CES7</accession>
<feature type="compositionally biased region" description="Low complexity" evidence="1">
    <location>
        <begin position="279"/>
        <end position="301"/>
    </location>
</feature>
<name>A0A8H6CES7_9LECA</name>
<dbReference type="RefSeq" id="XP_037151324.1">
    <property type="nucleotide sequence ID" value="XM_037292785.1"/>
</dbReference>
<proteinExistence type="predicted"/>
<gene>
    <name evidence="2" type="ORF">HO133_001857</name>
</gene>
<sequence length="360" mass="40679">MGRDKGTKAAGATEDGGAPTLQDQNFYIDMAPLEFTREQLVGPKSGITRFARIHMNKHDLAGLELGRRDVISMWWLNAGKVFPRGDPKREEIMDQVNSPLFHEFWARHAHDPEFKDESRAFRRVERVVSREETQRYPGYLMMESDSLQILVPRILSSAIQYITFKEMVRWVLEANLHQKIERSDMVSLWDAIIYIIYHFESSATQEKKVRESDEVNSFTLEEYKQIVNEVREMAEGNGGLAQGHKRVHSTTRDSDNEDEAELDNGTSSSRGLRKRRSPSRSAPSKDSVLPSIESPSSPPESAGLPRNPPPKVAPLTKKSRAKSPPTTKPKEKSAGLKVENQLEKEQMAIQGARTPGNNPS</sequence>
<reference evidence="2 3" key="1">
    <citation type="journal article" date="2020" name="Genomics">
        <title>Complete, high-quality genomes from long-read metagenomic sequencing of two wolf lichen thalli reveals enigmatic genome architecture.</title>
        <authorList>
            <person name="McKenzie S.K."/>
            <person name="Walston R.F."/>
            <person name="Allen J.L."/>
        </authorList>
    </citation>
    <scope>NUCLEOTIDE SEQUENCE [LARGE SCALE GENOMIC DNA]</scope>
    <source>
        <strain evidence="2">WasteWater1</strain>
    </source>
</reference>
<dbReference type="Proteomes" id="UP000593566">
    <property type="component" value="Unassembled WGS sequence"/>
</dbReference>
<feature type="compositionally biased region" description="Basic and acidic residues" evidence="1">
    <location>
        <begin position="328"/>
        <end position="346"/>
    </location>
</feature>
<dbReference type="EMBL" id="JACCJB010000013">
    <property type="protein sequence ID" value="KAF6221889.1"/>
    <property type="molecule type" value="Genomic_DNA"/>
</dbReference>
<dbReference type="GeneID" id="59330271"/>
<evidence type="ECO:0000313" key="2">
    <source>
        <dbReference type="EMBL" id="KAF6221889.1"/>
    </source>
</evidence>
<organism evidence="2 3">
    <name type="scientific">Letharia lupina</name>
    <dbReference type="NCBI Taxonomy" id="560253"/>
    <lineage>
        <taxon>Eukaryota</taxon>
        <taxon>Fungi</taxon>
        <taxon>Dikarya</taxon>
        <taxon>Ascomycota</taxon>
        <taxon>Pezizomycotina</taxon>
        <taxon>Lecanoromycetes</taxon>
        <taxon>OSLEUM clade</taxon>
        <taxon>Lecanoromycetidae</taxon>
        <taxon>Lecanorales</taxon>
        <taxon>Lecanorineae</taxon>
        <taxon>Parmeliaceae</taxon>
        <taxon>Letharia</taxon>
    </lineage>
</organism>
<feature type="region of interest" description="Disordered" evidence="1">
    <location>
        <begin position="236"/>
        <end position="360"/>
    </location>
</feature>
<evidence type="ECO:0000313" key="3">
    <source>
        <dbReference type="Proteomes" id="UP000593566"/>
    </source>
</evidence>